<dbReference type="InterPro" id="IPR011250">
    <property type="entry name" value="OMP/PagP_B-barrel"/>
</dbReference>
<name>A0A3N2DQ68_9GAMM</name>
<dbReference type="RefSeq" id="WP_123712514.1">
    <property type="nucleotide sequence ID" value="NZ_RKHR01000004.1"/>
</dbReference>
<dbReference type="SUPFAM" id="SSF56925">
    <property type="entry name" value="OMPA-like"/>
    <property type="match status" value="1"/>
</dbReference>
<evidence type="ECO:0000256" key="1">
    <source>
        <dbReference type="ARBA" id="ARBA00022729"/>
    </source>
</evidence>
<proteinExistence type="predicted"/>
<feature type="domain" description="Outer membrane protein beta-barrel" evidence="3">
    <location>
        <begin position="11"/>
        <end position="208"/>
    </location>
</feature>
<dbReference type="Gene3D" id="2.40.160.20">
    <property type="match status" value="1"/>
</dbReference>
<comment type="caution">
    <text evidence="4">The sequence shown here is derived from an EMBL/GenBank/DDBJ whole genome shotgun (WGS) entry which is preliminary data.</text>
</comment>
<keyword evidence="1 2" id="KW-0732">Signal</keyword>
<dbReference type="AlphaFoldDB" id="A0A3N2DQ68"/>
<dbReference type="EMBL" id="RKHR01000004">
    <property type="protein sequence ID" value="ROS01759.1"/>
    <property type="molecule type" value="Genomic_DNA"/>
</dbReference>
<dbReference type="Pfam" id="PF13505">
    <property type="entry name" value="OMP_b-brl"/>
    <property type="match status" value="1"/>
</dbReference>
<accession>A0A3N2DQ68</accession>
<gene>
    <name evidence="4" type="ORF">EDC56_2204</name>
</gene>
<evidence type="ECO:0000313" key="4">
    <source>
        <dbReference type="EMBL" id="ROS01759.1"/>
    </source>
</evidence>
<protein>
    <submittedName>
        <fullName evidence="4">Putative outer membrane protein</fullName>
    </submittedName>
</protein>
<feature type="chain" id="PRO_5017991719" evidence="2">
    <location>
        <begin position="24"/>
        <end position="208"/>
    </location>
</feature>
<keyword evidence="5" id="KW-1185">Reference proteome</keyword>
<feature type="signal peptide" evidence="2">
    <location>
        <begin position="1"/>
        <end position="23"/>
    </location>
</feature>
<dbReference type="OrthoDB" id="9782229at2"/>
<dbReference type="InterPro" id="IPR027385">
    <property type="entry name" value="Beta-barrel_OMP"/>
</dbReference>
<dbReference type="Proteomes" id="UP000275394">
    <property type="component" value="Unassembled WGS sequence"/>
</dbReference>
<reference evidence="4 5" key="1">
    <citation type="submission" date="2018-11" db="EMBL/GenBank/DDBJ databases">
        <title>Genomic Encyclopedia of Type Strains, Phase IV (KMG-IV): sequencing the most valuable type-strain genomes for metagenomic binning, comparative biology and taxonomic classification.</title>
        <authorList>
            <person name="Goeker M."/>
        </authorList>
    </citation>
    <scope>NUCLEOTIDE SEQUENCE [LARGE SCALE GENOMIC DNA]</scope>
    <source>
        <strain evidence="4 5">DSM 100316</strain>
    </source>
</reference>
<evidence type="ECO:0000259" key="3">
    <source>
        <dbReference type="Pfam" id="PF13505"/>
    </source>
</evidence>
<evidence type="ECO:0000256" key="2">
    <source>
        <dbReference type="SAM" id="SignalP"/>
    </source>
</evidence>
<evidence type="ECO:0000313" key="5">
    <source>
        <dbReference type="Proteomes" id="UP000275394"/>
    </source>
</evidence>
<sequence length="208" mass="22594">MSILKSTLIASASLLIAISHANAAENPDTGWYVGAGIAVNQLKGDDGSKETYNGPSFNAGYQLNQHLALELGISGFDSKQSSEDVDGSYKAETDVIFLTPAVKWSYAASERINLYSKVGASIAFVDHQSTNVDDGETWSNKASSEWDVSPMISVGAEWELDSNWAVNAEYTYRPTAIDVDIELDDGSTFSHDLDLEVQSFTLGVNYRF</sequence>
<organism evidence="4 5">
    <name type="scientific">Sinobacterium caligoides</name>
    <dbReference type="NCBI Taxonomy" id="933926"/>
    <lineage>
        <taxon>Bacteria</taxon>
        <taxon>Pseudomonadati</taxon>
        <taxon>Pseudomonadota</taxon>
        <taxon>Gammaproteobacteria</taxon>
        <taxon>Cellvibrionales</taxon>
        <taxon>Spongiibacteraceae</taxon>
        <taxon>Sinobacterium</taxon>
    </lineage>
</organism>